<evidence type="ECO:0000313" key="9">
    <source>
        <dbReference type="EMBL" id="KAG6962045.1"/>
    </source>
</evidence>
<dbReference type="Pfam" id="PF22748">
    <property type="entry name" value="PexRD54_WY"/>
    <property type="match status" value="1"/>
</dbReference>
<dbReference type="GO" id="GO:0005576">
    <property type="term" value="C:extracellular region"/>
    <property type="evidence" value="ECO:0007669"/>
    <property type="project" value="UniProtKB-SubCell"/>
</dbReference>
<evidence type="ECO:0000256" key="5">
    <source>
        <dbReference type="ARBA" id="ARBA00022729"/>
    </source>
</evidence>
<comment type="caution">
    <text evidence="9">The sequence shown here is derived from an EMBL/GenBank/DDBJ whole genome shotgun (WGS) entry which is preliminary data.</text>
</comment>
<reference evidence="9" key="1">
    <citation type="submission" date="2021-01" db="EMBL/GenBank/DDBJ databases">
        <title>Phytophthora aleatoria, a newly-described species from Pinus radiata is distinct from Phytophthora cactorum isolates based on comparative genomics.</title>
        <authorList>
            <person name="Mcdougal R."/>
            <person name="Panda P."/>
            <person name="Williams N."/>
            <person name="Studholme D.J."/>
        </authorList>
    </citation>
    <scope>NUCLEOTIDE SEQUENCE</scope>
    <source>
        <strain evidence="9">NZFS 3830</strain>
    </source>
</reference>
<comment type="domain">
    <text evidence="7">The RxLR-dEER motif acts to carry the protein into the host cell cytoplasm through binding to cell surface phosphatidylinositol-3-phosphate.</text>
</comment>
<organism evidence="9 10">
    <name type="scientific">Phytophthora cactorum</name>
    <dbReference type="NCBI Taxonomy" id="29920"/>
    <lineage>
        <taxon>Eukaryota</taxon>
        <taxon>Sar</taxon>
        <taxon>Stramenopiles</taxon>
        <taxon>Oomycota</taxon>
        <taxon>Peronosporomycetes</taxon>
        <taxon>Peronosporales</taxon>
        <taxon>Peronosporaceae</taxon>
        <taxon>Phytophthora</taxon>
    </lineage>
</organism>
<dbReference type="VEuPathDB" id="FungiDB:PC110_g15644"/>
<evidence type="ECO:0000256" key="1">
    <source>
        <dbReference type="ARBA" id="ARBA00004340"/>
    </source>
</evidence>
<feature type="domain" description="RxLR effector PexRD54 WY" evidence="8">
    <location>
        <begin position="177"/>
        <end position="216"/>
    </location>
</feature>
<evidence type="ECO:0000256" key="3">
    <source>
        <dbReference type="ARBA" id="ARBA00010400"/>
    </source>
</evidence>
<dbReference type="AlphaFoldDB" id="A0A8T1UFD2"/>
<keyword evidence="5 7" id="KW-0732">Signal</keyword>
<comment type="similarity">
    <text evidence="3 7">Belongs to the RxLR effector family.</text>
</comment>
<comment type="function">
    <text evidence="7">Effector that suppresses plant defense responses during pathogen infection.</text>
</comment>
<gene>
    <name evidence="9" type="ORF">JG687_00007360</name>
</gene>
<dbReference type="Proteomes" id="UP000688947">
    <property type="component" value="Unassembled WGS sequence"/>
</dbReference>
<evidence type="ECO:0000256" key="4">
    <source>
        <dbReference type="ARBA" id="ARBA00022525"/>
    </source>
</evidence>
<dbReference type="EMBL" id="JAENGZ010000322">
    <property type="protein sequence ID" value="KAG6962045.1"/>
    <property type="molecule type" value="Genomic_DNA"/>
</dbReference>
<dbReference type="GO" id="GO:0043657">
    <property type="term" value="C:host cell"/>
    <property type="evidence" value="ECO:0007669"/>
    <property type="project" value="UniProtKB-SubCell"/>
</dbReference>
<keyword evidence="4 7" id="KW-0964">Secreted</keyword>
<dbReference type="VEuPathDB" id="FungiDB:PC110_g15645"/>
<proteinExistence type="inferred from homology"/>
<feature type="signal peptide" evidence="7">
    <location>
        <begin position="1"/>
        <end position="19"/>
    </location>
</feature>
<feature type="chain" id="PRO_5044984349" description="RxLR effector protein" evidence="7">
    <location>
        <begin position="20"/>
        <end position="306"/>
    </location>
</feature>
<name>A0A8T1UFD2_9STRA</name>
<accession>A0A8T1UFD2</accession>
<evidence type="ECO:0000256" key="6">
    <source>
        <dbReference type="ARBA" id="ARBA00023026"/>
    </source>
</evidence>
<dbReference type="Pfam" id="PF16810">
    <property type="entry name" value="RXLR"/>
    <property type="match status" value="1"/>
</dbReference>
<sequence>MRLHFLAGLTLIVVSIVHATGSDVPLPSASSSEGFRIASDATITSTRLLRSNSAGDASDDTRAGLSVPATEKLKSWFTSSEVTPEKLQSWLNKGKSVNTVFTRMHLKKAGHWTLQAPQFSTWLQYVDNLNARTSPKSTSAISTLTRQFGADELYGMIESAKFIPEIKNLATRLETDQVQYWATIRKDPDEVFRLFRLDEARDNILNNPLLSTWVSYMNTIITDNPSKLSTLISTLETRFNDRPLLQILEKAKKFPSMESAAVKLQTEKMQTIFASKISPKEAFHLLGLDTIGDSVLSSTVLKEWKD</sequence>
<evidence type="ECO:0000256" key="7">
    <source>
        <dbReference type="RuleBase" id="RU367124"/>
    </source>
</evidence>
<evidence type="ECO:0000259" key="8">
    <source>
        <dbReference type="Pfam" id="PF22748"/>
    </source>
</evidence>
<dbReference type="OrthoDB" id="127322at2759"/>
<protein>
    <recommendedName>
        <fullName evidence="7">RxLR effector protein</fullName>
    </recommendedName>
</protein>
<comment type="subcellular location">
    <subcellularLocation>
        <location evidence="1">Host cell</location>
    </subcellularLocation>
    <subcellularLocation>
        <location evidence="2 7">Secreted</location>
    </subcellularLocation>
</comment>
<dbReference type="InterPro" id="IPR054463">
    <property type="entry name" value="PexRD54_WY"/>
</dbReference>
<dbReference type="InterPro" id="IPR031825">
    <property type="entry name" value="RXLR"/>
</dbReference>
<evidence type="ECO:0000256" key="2">
    <source>
        <dbReference type="ARBA" id="ARBA00004613"/>
    </source>
</evidence>
<keyword evidence="6" id="KW-0843">Virulence</keyword>
<evidence type="ECO:0000313" key="10">
    <source>
        <dbReference type="Proteomes" id="UP000688947"/>
    </source>
</evidence>